<evidence type="ECO:0000313" key="1">
    <source>
        <dbReference type="EMBL" id="KKN00944.1"/>
    </source>
</evidence>
<dbReference type="AlphaFoldDB" id="A0A0F9M5J4"/>
<sequence length="72" mass="7881">MGSIRCDKVSCEYNEALSCGTYTYKGNNVCKRGSGYDYGGGDIQINKFGHCISSKRRKVIPLAPALKEANNE</sequence>
<name>A0A0F9M5J4_9ZZZZ</name>
<reference evidence="1" key="1">
    <citation type="journal article" date="2015" name="Nature">
        <title>Complex archaea that bridge the gap between prokaryotes and eukaryotes.</title>
        <authorList>
            <person name="Spang A."/>
            <person name="Saw J.H."/>
            <person name="Jorgensen S.L."/>
            <person name="Zaremba-Niedzwiedzka K."/>
            <person name="Martijn J."/>
            <person name="Lind A.E."/>
            <person name="van Eijk R."/>
            <person name="Schleper C."/>
            <person name="Guy L."/>
            <person name="Ettema T.J."/>
        </authorList>
    </citation>
    <scope>NUCLEOTIDE SEQUENCE</scope>
</reference>
<protein>
    <submittedName>
        <fullName evidence="1">Uncharacterized protein</fullName>
    </submittedName>
</protein>
<organism evidence="1">
    <name type="scientific">marine sediment metagenome</name>
    <dbReference type="NCBI Taxonomy" id="412755"/>
    <lineage>
        <taxon>unclassified sequences</taxon>
        <taxon>metagenomes</taxon>
        <taxon>ecological metagenomes</taxon>
    </lineage>
</organism>
<dbReference type="EMBL" id="LAZR01005317">
    <property type="protein sequence ID" value="KKN00944.1"/>
    <property type="molecule type" value="Genomic_DNA"/>
</dbReference>
<proteinExistence type="predicted"/>
<comment type="caution">
    <text evidence="1">The sequence shown here is derived from an EMBL/GenBank/DDBJ whole genome shotgun (WGS) entry which is preliminary data.</text>
</comment>
<accession>A0A0F9M5J4</accession>
<gene>
    <name evidence="1" type="ORF">LCGC14_1132740</name>
</gene>